<keyword evidence="1" id="KW-0472">Membrane</keyword>
<feature type="transmembrane region" description="Helical" evidence="1">
    <location>
        <begin position="15"/>
        <end position="36"/>
    </location>
</feature>
<keyword evidence="1" id="KW-1133">Transmembrane helix</keyword>
<protein>
    <submittedName>
        <fullName evidence="2">DUF5381 family protein</fullName>
    </submittedName>
</protein>
<comment type="caution">
    <text evidence="2">The sequence shown here is derived from an EMBL/GenBank/DDBJ whole genome shotgun (WGS) entry which is preliminary data.</text>
</comment>
<gene>
    <name evidence="2" type="ORF">ACFQPF_09725</name>
</gene>
<dbReference type="PROSITE" id="PS51257">
    <property type="entry name" value="PROKAR_LIPOPROTEIN"/>
    <property type="match status" value="1"/>
</dbReference>
<feature type="transmembrane region" description="Helical" evidence="1">
    <location>
        <begin position="48"/>
        <end position="69"/>
    </location>
</feature>
<keyword evidence="1" id="KW-0812">Transmembrane</keyword>
<evidence type="ECO:0000256" key="1">
    <source>
        <dbReference type="SAM" id="Phobius"/>
    </source>
</evidence>
<sequence>MSVSDRKVIKVRGSFFMYTIAFLYFFGGLFSCYFLIKTGLKFESKYAFLYLGGGIMLMPFFMYETLWGLPGFLPPKRALFTIETGKDGRIVQKKKSIAFEDIKDIEFKRNPITLFNEIFVETYSNKKKIRISTYALLLEVNFYDLVDKHIYPYMTEDAKRVWNHKLSNDPFLSSIDYERKIHHTD</sequence>
<dbReference type="EMBL" id="JBHTCP010000015">
    <property type="protein sequence ID" value="MFC7371958.1"/>
    <property type="molecule type" value="Genomic_DNA"/>
</dbReference>
<organism evidence="2 3">
    <name type="scientific">Fictibacillus iocasae</name>
    <dbReference type="NCBI Taxonomy" id="2715437"/>
    <lineage>
        <taxon>Bacteria</taxon>
        <taxon>Bacillati</taxon>
        <taxon>Bacillota</taxon>
        <taxon>Bacilli</taxon>
        <taxon>Bacillales</taxon>
        <taxon>Fictibacillaceae</taxon>
        <taxon>Fictibacillus</taxon>
    </lineage>
</organism>
<evidence type="ECO:0000313" key="3">
    <source>
        <dbReference type="Proteomes" id="UP001596549"/>
    </source>
</evidence>
<proteinExistence type="predicted"/>
<name>A0ABW2NS02_9BACL</name>
<evidence type="ECO:0000313" key="2">
    <source>
        <dbReference type="EMBL" id="MFC7371958.1"/>
    </source>
</evidence>
<dbReference type="InterPro" id="IPR035324">
    <property type="entry name" value="DUF5381"/>
</dbReference>
<dbReference type="Proteomes" id="UP001596549">
    <property type="component" value="Unassembled WGS sequence"/>
</dbReference>
<keyword evidence="3" id="KW-1185">Reference proteome</keyword>
<dbReference type="RefSeq" id="WP_379749060.1">
    <property type="nucleotide sequence ID" value="NZ_JBHTCP010000015.1"/>
</dbReference>
<dbReference type="Pfam" id="PF17353">
    <property type="entry name" value="DUF5381"/>
    <property type="match status" value="1"/>
</dbReference>
<accession>A0ABW2NS02</accession>
<reference evidence="3" key="1">
    <citation type="journal article" date="2019" name="Int. J. Syst. Evol. Microbiol.">
        <title>The Global Catalogue of Microorganisms (GCM) 10K type strain sequencing project: providing services to taxonomists for standard genome sequencing and annotation.</title>
        <authorList>
            <consortium name="The Broad Institute Genomics Platform"/>
            <consortium name="The Broad Institute Genome Sequencing Center for Infectious Disease"/>
            <person name="Wu L."/>
            <person name="Ma J."/>
        </authorList>
    </citation>
    <scope>NUCLEOTIDE SEQUENCE [LARGE SCALE GENOMIC DNA]</scope>
    <source>
        <strain evidence="3">NBRC 106396</strain>
    </source>
</reference>